<reference evidence="1 2" key="1">
    <citation type="submission" date="2018-11" db="EMBL/GenBank/DDBJ databases">
        <authorList>
            <consortium name="Pathogen Informatics"/>
        </authorList>
    </citation>
    <scope>NUCLEOTIDE SEQUENCE [LARGE SCALE GENOMIC DNA]</scope>
</reference>
<dbReference type="EMBL" id="UYRU01044732">
    <property type="protein sequence ID" value="VDK87578.1"/>
    <property type="molecule type" value="Genomic_DNA"/>
</dbReference>
<evidence type="ECO:0000313" key="1">
    <source>
        <dbReference type="EMBL" id="VDK87578.1"/>
    </source>
</evidence>
<protein>
    <submittedName>
        <fullName evidence="1">Uncharacterized protein</fullName>
    </submittedName>
</protein>
<dbReference type="Proteomes" id="UP000281553">
    <property type="component" value="Unassembled WGS sequence"/>
</dbReference>
<sequence length="135" mass="15200">MGGDLQSASANFEFQCAIIYPKVLITLTKLEALADLDGETQPREASQFQFGQKHLRARARYQGERGFWNITLFHLKEITLTDLDTDSTAVLQRDRLARVQDNAWISSVLPIASILQREALKHPPSTGCLSAYHQE</sequence>
<organism evidence="1 2">
    <name type="scientific">Dibothriocephalus latus</name>
    <name type="common">Fish tapeworm</name>
    <name type="synonym">Diphyllobothrium latum</name>
    <dbReference type="NCBI Taxonomy" id="60516"/>
    <lineage>
        <taxon>Eukaryota</taxon>
        <taxon>Metazoa</taxon>
        <taxon>Spiralia</taxon>
        <taxon>Lophotrochozoa</taxon>
        <taxon>Platyhelminthes</taxon>
        <taxon>Cestoda</taxon>
        <taxon>Eucestoda</taxon>
        <taxon>Diphyllobothriidea</taxon>
        <taxon>Diphyllobothriidae</taxon>
        <taxon>Dibothriocephalus</taxon>
    </lineage>
</organism>
<dbReference type="AlphaFoldDB" id="A0A3P6V5W3"/>
<name>A0A3P6V5W3_DIBLA</name>
<evidence type="ECO:0000313" key="2">
    <source>
        <dbReference type="Proteomes" id="UP000281553"/>
    </source>
</evidence>
<keyword evidence="2" id="KW-1185">Reference proteome</keyword>
<proteinExistence type="predicted"/>
<gene>
    <name evidence="1" type="ORF">DILT_LOCUS4040</name>
</gene>
<accession>A0A3P6V5W3</accession>